<dbReference type="OrthoDB" id="7348799at2"/>
<gene>
    <name evidence="3" type="ORF">C6571_08845</name>
</gene>
<dbReference type="KEGG" id="simp:C6571_08845"/>
<keyword evidence="1" id="KW-1133">Transmembrane helix</keyword>
<accession>A0A2S0MZR4</accession>
<dbReference type="SUPFAM" id="SSF48317">
    <property type="entry name" value="Acid phosphatase/Vanadium-dependent haloperoxidase"/>
    <property type="match status" value="1"/>
</dbReference>
<proteinExistence type="predicted"/>
<feature type="transmembrane region" description="Helical" evidence="1">
    <location>
        <begin position="74"/>
        <end position="90"/>
    </location>
</feature>
<dbReference type="InterPro" id="IPR036938">
    <property type="entry name" value="PAP2/HPO_sf"/>
</dbReference>
<dbReference type="EMBL" id="CP027669">
    <property type="protein sequence ID" value="AVO41384.1"/>
    <property type="molecule type" value="Genomic_DNA"/>
</dbReference>
<dbReference type="Pfam" id="PF01569">
    <property type="entry name" value="PAP2"/>
    <property type="match status" value="1"/>
</dbReference>
<dbReference type="Proteomes" id="UP000239326">
    <property type="component" value="Chromosome"/>
</dbReference>
<keyword evidence="1" id="KW-0812">Transmembrane</keyword>
<keyword evidence="4" id="KW-1185">Reference proteome</keyword>
<keyword evidence="1" id="KW-0472">Membrane</keyword>
<reference evidence="3 4" key="1">
    <citation type="submission" date="2018-03" db="EMBL/GenBank/DDBJ databases">
        <title>Genome sequencing of Simplicispira sp.</title>
        <authorList>
            <person name="Kim S.-J."/>
            <person name="Heo J."/>
            <person name="Kwon S.-W."/>
        </authorList>
    </citation>
    <scope>NUCLEOTIDE SEQUENCE [LARGE SCALE GENOMIC DNA]</scope>
    <source>
        <strain evidence="3 4">SC1-8</strain>
    </source>
</reference>
<feature type="transmembrane region" description="Helical" evidence="1">
    <location>
        <begin position="20"/>
        <end position="39"/>
    </location>
</feature>
<organism evidence="3 4">
    <name type="scientific">Simplicispira suum</name>
    <dbReference type="NCBI Taxonomy" id="2109915"/>
    <lineage>
        <taxon>Bacteria</taxon>
        <taxon>Pseudomonadati</taxon>
        <taxon>Pseudomonadota</taxon>
        <taxon>Betaproteobacteria</taxon>
        <taxon>Burkholderiales</taxon>
        <taxon>Comamonadaceae</taxon>
        <taxon>Simplicispira</taxon>
    </lineage>
</organism>
<sequence>MSHVASRSSHRNSTQHTNNLHLLGWTLAAFGLLVAWDAGGLDREVAHWFGGVHGFPLRDQWFFVHVMHEGARRLAWLAALALVLAVWWPFGVLRGTNRAERLQLAVTTLLALAVVSALKYASTTSCPWDLAEFGGVARYASHWALGTVDGGAGKCFPAGHASAGFAFIGGYFVLRRSQPLAARIWLGSVLVAGFVLGLSQQIRGAHFQSHTLWTGWLCWTTAWFVDMAFHRDALCDANAASVVGTTEAH</sequence>
<evidence type="ECO:0000256" key="1">
    <source>
        <dbReference type="SAM" id="Phobius"/>
    </source>
</evidence>
<feature type="domain" description="Phosphatidic acid phosphatase type 2/haloperoxidase" evidence="2">
    <location>
        <begin position="102"/>
        <end position="225"/>
    </location>
</feature>
<evidence type="ECO:0000313" key="4">
    <source>
        <dbReference type="Proteomes" id="UP000239326"/>
    </source>
</evidence>
<evidence type="ECO:0000313" key="3">
    <source>
        <dbReference type="EMBL" id="AVO41384.1"/>
    </source>
</evidence>
<name>A0A2S0MZR4_9BURK</name>
<dbReference type="CDD" id="cd03396">
    <property type="entry name" value="PAP2_like_6"/>
    <property type="match status" value="1"/>
</dbReference>
<protein>
    <submittedName>
        <fullName evidence="3">Phosphatidic acid phosphatase</fullName>
    </submittedName>
</protein>
<dbReference type="AlphaFoldDB" id="A0A2S0MZR4"/>
<feature type="transmembrane region" description="Helical" evidence="1">
    <location>
        <begin position="102"/>
        <end position="121"/>
    </location>
</feature>
<evidence type="ECO:0000259" key="2">
    <source>
        <dbReference type="Pfam" id="PF01569"/>
    </source>
</evidence>
<feature type="transmembrane region" description="Helical" evidence="1">
    <location>
        <begin position="180"/>
        <end position="198"/>
    </location>
</feature>
<dbReference type="RefSeq" id="WP_106446361.1">
    <property type="nucleotide sequence ID" value="NZ_CP027669.1"/>
</dbReference>
<dbReference type="InterPro" id="IPR000326">
    <property type="entry name" value="PAP2/HPO"/>
</dbReference>